<gene>
    <name evidence="6" type="ORF">F3Y22_tig00112254pilonHSYRG00076</name>
</gene>
<dbReference type="InterPro" id="IPR000477">
    <property type="entry name" value="RT_dom"/>
</dbReference>
<evidence type="ECO:0000256" key="1">
    <source>
        <dbReference type="SAM" id="Coils"/>
    </source>
</evidence>
<evidence type="ECO:0000259" key="4">
    <source>
        <dbReference type="Pfam" id="PF24918"/>
    </source>
</evidence>
<evidence type="ECO:0000259" key="5">
    <source>
        <dbReference type="Pfam" id="PF25014"/>
    </source>
</evidence>
<dbReference type="Pfam" id="PF25014">
    <property type="entry name" value="NET2A"/>
    <property type="match status" value="1"/>
</dbReference>
<proteinExistence type="predicted"/>
<dbReference type="Pfam" id="PF00078">
    <property type="entry name" value="RVT_1"/>
    <property type="match status" value="1"/>
</dbReference>
<sequence length="1848" mass="211707">MHKLMLGYLRQILLAIMIRWRTQKKWRSGIWRLWNESNQLAHGFSGGVWVLWDDTVELEIIDVANQFIHGRFRVFDCQEWIFFTTVYASPDKTIRKHLWSSILTLDPGDDKPWLLWGDFNSIINADERKGDRASFRTPTLGFPLRPRNRTTSRIGSGPRARGEFWSQKACLKWVLQGDRNTRYFHASVMARRRQNKIATLKNEYVKWCSDKEKLRAMAVRFYRGLFQSERRNEIDYPKGLFPRAPQIDNLIIPSTNDEIRSVFLEMDPLKSPGVDGIHASFYQKNWHIIGDTVCNFIRGIFENDQWHSDLNQTFLVLIPKGPKSGIHQPKNQMSFVPGHSLVDNILITQEAYDRLEWDFTEGTLSELGIPGKLIHIIMRYVTSVSTRILWNGEKSEQFNPSRGLRQGDPLSSYLFVLCMERLTQAIQIEVEAGRWQPFKTSKSASGISHLMFADDMVLFAEATNEQWEVTSSVLSKLCNVSDQKVSVPKTTMYFSKNVDSDQREEISSDLRYKVVSDLGRYLGVPLLHGRVTAASYQYLVQMVHDRLNGWKMRTVTFAGRVILAKAALAALPIYTMQSASLACIWTNMRKQVIWCIGNCREVDFWFDSWLNEFGPLINHVTAAGAIDMQLVTVADMIYEEGNWIWSKFEQYLPMNVKLRIATKKGPQPQFGPDMVGWNPREDRRFTVKSAYELREDQSDRNDNAVWNALANFRDSKCPLCTESVEDTNHLLRLCPSVFGVWSAVINQDRLQEFLHMEMKDWITMNLKNSREFTGQIQNWDILFGAIIWNIWLQRNAIAFDNPSEDKRPMLERSKLIEVRVAIVEFGINRNANFDYRNANLDYRNEFGINRNAIVEVRVAIVEFGINRNANFDYRNANFDYRIAIVQVRIAIYSKFVAIVKVRIAIVEVRVAIYSKFDYRNANFDYRVAIVQVCITIYSKFVAIVEVCVAIVQNRNDWWLGFPTSLLSDREQGELSRAAAAAVRLVSGRGRGHNQHFSRALSSGANRTILVKRTNTENNRWQPPPEGWLKLNSDGDRHKEYGRATCGGLVRNNKGGGRVIMETDSAEAIKSVQQAKPRTTRITILRNVDAILKRDWIVKFQHVARQGKAAADCMGKIADEGSFECAQFVEPPVNMEEKFSGMLEIIDDDGNSFIRRANMDLQSANRTIATMFPDQVPYSIHDEDDENGCPDSPRPDTPRPIKPGSKVPVLKINFRSHSMLLLRKGQLKKSISSAQAGLCPHSGLSKEEDEYDIGSTIDDNESRLLMANRVLKTCHESLVKLQQTHEQSTEEGRVEFKRIKKVNEKFEALRKKFNCLPTNQQELKRVSSTTDVNKIVYEFENTEKDSRYIESLQKEIEEKLESSSGSSLTMSQLTDKIDDLIQRVVNLEIAVFSENASVKRLKSDTDELQEHVKSLEEDEETLVGGSDSAEQRICALERELRSPKNLNLHAVKMDDKVNNMELSEEGKSKVGVEPDRKIRGHHIESVPGHSSALKDTEVEVKGKDEDDSAEGRNNVDYESSNKVDADSEKGTEQMDEYKTEKNSLSETTTSTIADSESDNKIVADSEKGTEQMDEYKTENSFSRTASSAITTIDTENPVSETDEEEELQKWRKLYNSGSDERAKILLEYSTVLRNYKNVRKKLKEVDQKHRDSFYELAYEIRELKNALATRDEEIKLLRRKLSLTESEASHTMTSPESTLSDFIQISPVATDKGKVESIEKEAKATRRKRSLSRSCSFLTSVGKIRADIDELLEDNIAFWMSNAVLKDEVQGRYSSLCNIKEVELRMSKSNDYKGELELDGYKAARFQGVLLNMKQENSKVSNELKGGFDRMQQLKEDIGDIMANLEKEI</sequence>
<dbReference type="InterPro" id="IPR056888">
    <property type="entry name" value="NET2A-D/KIP1-like_dom"/>
</dbReference>
<organism evidence="6 7">
    <name type="scientific">Hibiscus syriacus</name>
    <name type="common">Rose of Sharon</name>
    <dbReference type="NCBI Taxonomy" id="106335"/>
    <lineage>
        <taxon>Eukaryota</taxon>
        <taxon>Viridiplantae</taxon>
        <taxon>Streptophyta</taxon>
        <taxon>Embryophyta</taxon>
        <taxon>Tracheophyta</taxon>
        <taxon>Spermatophyta</taxon>
        <taxon>Magnoliopsida</taxon>
        <taxon>eudicotyledons</taxon>
        <taxon>Gunneridae</taxon>
        <taxon>Pentapetalae</taxon>
        <taxon>rosids</taxon>
        <taxon>malvids</taxon>
        <taxon>Malvales</taxon>
        <taxon>Malvaceae</taxon>
        <taxon>Malvoideae</taxon>
        <taxon>Hibiscus</taxon>
    </lineage>
</organism>
<dbReference type="Proteomes" id="UP000436088">
    <property type="component" value="Unassembled WGS sequence"/>
</dbReference>
<feature type="domain" description="NET2A-D/KIP1-like C-terminal" evidence="4">
    <location>
        <begin position="1761"/>
        <end position="1847"/>
    </location>
</feature>
<feature type="domain" description="Reverse transcriptase" evidence="3">
    <location>
        <begin position="349"/>
        <end position="525"/>
    </location>
</feature>
<comment type="caution">
    <text evidence="6">The sequence shown here is derived from an EMBL/GenBank/DDBJ whole genome shotgun (WGS) entry which is preliminary data.</text>
</comment>
<dbReference type="EMBL" id="VEPZ02001533">
    <property type="protein sequence ID" value="KAE8669138.1"/>
    <property type="molecule type" value="Genomic_DNA"/>
</dbReference>
<dbReference type="Gene3D" id="3.60.10.10">
    <property type="entry name" value="Endonuclease/exonuclease/phosphatase"/>
    <property type="match status" value="1"/>
</dbReference>
<feature type="compositionally biased region" description="Basic and acidic residues" evidence="2">
    <location>
        <begin position="1491"/>
        <end position="1542"/>
    </location>
</feature>
<dbReference type="CDD" id="cd06222">
    <property type="entry name" value="RNase_H_like"/>
    <property type="match status" value="1"/>
</dbReference>
<dbReference type="PANTHER" id="PTHR31631:SF3">
    <property type="entry name" value="PROTEIN NETWORKED 2B"/>
    <property type="match status" value="1"/>
</dbReference>
<reference evidence="6" key="1">
    <citation type="submission" date="2019-09" db="EMBL/GenBank/DDBJ databases">
        <title>Draft genome information of white flower Hibiscus syriacus.</title>
        <authorList>
            <person name="Kim Y.-M."/>
        </authorList>
    </citation>
    <scope>NUCLEOTIDE SEQUENCE [LARGE SCALE GENOMIC DNA]</scope>
    <source>
        <strain evidence="6">YM2019G1</strain>
    </source>
</reference>
<dbReference type="InterPro" id="IPR056889">
    <property type="entry name" value="NET2A-D/KIP1-like_C"/>
</dbReference>
<evidence type="ECO:0000313" key="7">
    <source>
        <dbReference type="Proteomes" id="UP000436088"/>
    </source>
</evidence>
<dbReference type="SUPFAM" id="SSF56219">
    <property type="entry name" value="DNase I-like"/>
    <property type="match status" value="1"/>
</dbReference>
<evidence type="ECO:0000259" key="3">
    <source>
        <dbReference type="Pfam" id="PF00078"/>
    </source>
</evidence>
<keyword evidence="1" id="KW-0175">Coiled coil</keyword>
<protein>
    <submittedName>
        <fullName evidence="6">Uncharacterized protein</fullName>
    </submittedName>
</protein>
<feature type="coiled-coil region" evidence="1">
    <location>
        <begin position="1369"/>
        <end position="1417"/>
    </location>
</feature>
<feature type="region of interest" description="Disordered" evidence="2">
    <location>
        <begin position="1458"/>
        <end position="1583"/>
    </location>
</feature>
<feature type="region of interest" description="Disordered" evidence="2">
    <location>
        <begin position="1178"/>
        <end position="1205"/>
    </location>
</feature>
<dbReference type="Pfam" id="PF24918">
    <property type="entry name" value="NET2A_C"/>
    <property type="match status" value="1"/>
</dbReference>
<dbReference type="PANTHER" id="PTHR31631">
    <property type="entry name" value="PROTEIN NETWORKED 2D"/>
    <property type="match status" value="1"/>
</dbReference>
<dbReference type="InterPro" id="IPR036691">
    <property type="entry name" value="Endo/exonu/phosph_ase_sf"/>
</dbReference>
<evidence type="ECO:0000313" key="6">
    <source>
        <dbReference type="EMBL" id="KAE8669138.1"/>
    </source>
</evidence>
<name>A0A6A2X339_HIBSY</name>
<feature type="compositionally biased region" description="Basic and acidic residues" evidence="2">
    <location>
        <begin position="1556"/>
        <end position="1576"/>
    </location>
</feature>
<feature type="compositionally biased region" description="Polar residues" evidence="2">
    <location>
        <begin position="1543"/>
        <end position="1553"/>
    </location>
</feature>
<evidence type="ECO:0000256" key="2">
    <source>
        <dbReference type="SAM" id="MobiDB-lite"/>
    </source>
</evidence>
<keyword evidence="7" id="KW-1185">Reference proteome</keyword>
<feature type="domain" description="NET2A-D/KIP1-like alpha-helical" evidence="5">
    <location>
        <begin position="1247"/>
        <end position="1451"/>
    </location>
</feature>
<accession>A0A6A2X339</accession>
<dbReference type="InterPro" id="IPR044730">
    <property type="entry name" value="RNase_H-like_dom_plant"/>
</dbReference>
<feature type="compositionally biased region" description="Basic and acidic residues" evidence="2">
    <location>
        <begin position="1458"/>
        <end position="1483"/>
    </location>
</feature>